<feature type="transmembrane region" description="Helical" evidence="1">
    <location>
        <begin position="102"/>
        <end position="122"/>
    </location>
</feature>
<proteinExistence type="predicted"/>
<protein>
    <submittedName>
        <fullName evidence="2">Uncharacterized protein</fullName>
    </submittedName>
</protein>
<evidence type="ECO:0000313" key="2">
    <source>
        <dbReference type="EMBL" id="EFP12470.1"/>
    </source>
</evidence>
<evidence type="ECO:0000313" key="3">
    <source>
        <dbReference type="Proteomes" id="UP000008281"/>
    </source>
</evidence>
<dbReference type="EMBL" id="DS268416">
    <property type="protein sequence ID" value="EFP12470.1"/>
    <property type="molecule type" value="Genomic_DNA"/>
</dbReference>
<reference evidence="2" key="1">
    <citation type="submission" date="2007-07" db="EMBL/GenBank/DDBJ databases">
        <title>PCAP assembly of the Caenorhabditis remanei genome.</title>
        <authorList>
            <consortium name="The Caenorhabditis remanei Sequencing Consortium"/>
            <person name="Wilson R.K."/>
        </authorList>
    </citation>
    <scope>NUCLEOTIDE SEQUENCE [LARGE SCALE GENOMIC DNA]</scope>
    <source>
        <strain evidence="2">PB4641</strain>
    </source>
</reference>
<dbReference type="InParanoid" id="E3LVS3"/>
<name>E3LVS3_CAERE</name>
<keyword evidence="3" id="KW-1185">Reference proteome</keyword>
<dbReference type="Proteomes" id="UP000008281">
    <property type="component" value="Unassembled WGS sequence"/>
</dbReference>
<keyword evidence="1" id="KW-0472">Membrane</keyword>
<feature type="transmembrane region" description="Helical" evidence="1">
    <location>
        <begin position="205"/>
        <end position="229"/>
    </location>
</feature>
<sequence>MPCNPHSKYLHSSLEYTQFLLYYSTTTHKDPDRFTRIYSKLETLNRDETVTENDMNQLRFLECSVKNQWIDYERFSREREEEWKQVVRSVTIFSQIIIFQKFGSLIITFILGLKIWYVQYYIFLNHRMPWFMEYLMSCASYWLYIIAFYVWIFMYSEEAVDPPKSNKSFQSEIKYSIPNSTEFIRRQLSLINEHSEKMESFRMRCLTAVLLQMRTFIIALILFIFYFLFRQYHETEENEHAWFCILAFVLEL</sequence>
<feature type="transmembrane region" description="Helical" evidence="1">
    <location>
        <begin position="134"/>
        <end position="155"/>
    </location>
</feature>
<keyword evidence="1" id="KW-0812">Transmembrane</keyword>
<dbReference type="HOGENOM" id="CLU_1103662_0_0_1"/>
<gene>
    <name evidence="2" type="ORF">CRE_29578</name>
</gene>
<accession>E3LVS3</accession>
<dbReference type="AlphaFoldDB" id="E3LVS3"/>
<organism evidence="3">
    <name type="scientific">Caenorhabditis remanei</name>
    <name type="common">Caenorhabditis vulgaris</name>
    <dbReference type="NCBI Taxonomy" id="31234"/>
    <lineage>
        <taxon>Eukaryota</taxon>
        <taxon>Metazoa</taxon>
        <taxon>Ecdysozoa</taxon>
        <taxon>Nematoda</taxon>
        <taxon>Chromadorea</taxon>
        <taxon>Rhabditida</taxon>
        <taxon>Rhabditina</taxon>
        <taxon>Rhabditomorpha</taxon>
        <taxon>Rhabditoidea</taxon>
        <taxon>Rhabditidae</taxon>
        <taxon>Peloderinae</taxon>
        <taxon>Caenorhabditis</taxon>
    </lineage>
</organism>
<evidence type="ECO:0000256" key="1">
    <source>
        <dbReference type="SAM" id="Phobius"/>
    </source>
</evidence>
<keyword evidence="1" id="KW-1133">Transmembrane helix</keyword>